<sequence>MKSATSSSRPGRFYPALWKKNMARFWPLWAVFGVFWLFVVPLTLLTQDPESTILYVDSFALPGPAYFAQITILDLLSSAGVFSTLIFGTLAAMAVFSYLYSSRSVDFFHALPVSRDGLFLTNVVSGYSFLALPTLAVALVTLVAEAGMGCLAPGALGMWLAVMLLMELFFFGFAVFCAMFTGHILAMPVFTGILNFLGVAVLGLLDNIFTSFVFGFSASDGLTAAGLWLSPAAQMTANLHARPIYAADGVTFQRVAFWGLSYVLLYALVGAALLVIALFLYRRRQLEGAGDVVTVRAVRPVFKFGVGFCAALSLGSVFYALFSQLLPWGVWTLLLFMVLWGAVGYFVAQMLLDKSFWVFRGHWPGSLALTAVLVFLIVGMETDLTGYERRVPAAGRVESVTVTGIDSAPYDSASAEALTFTDPELIAAVTGLHQSIVDSRRDWPDGSLYQYEKQPLSTQGTLSESPAVEVQTQGSIFLRLTYTLTNGDVLVRRYQALPVTAELLADPSSPAARAQALLNTPEAAEQAYFGQVEKEGLQAASATLDVRDLTTGRYTTYPVPAEYLDALIEALKADLAAGDLGRRYLLEDADRLQNCYYSDLVIEYRSGGAEVFVSRDLRITLQTTSRRSLAVLEEAGVLTGTRVLETQAQSMARDAASYAEVDGSIVSIARAVDVSGNTYYRLTDVAQSLKNTYAQFDLAWPEEGGVEVLTGLPYSGALSEPPSIIPQGELQLLPVSLNGGAPTSLSAVTAGGETYVSTAFFDLLGIQWDIWEDGSLTLSSSS</sequence>
<feature type="transmembrane region" description="Helical" evidence="1">
    <location>
        <begin position="66"/>
        <end position="99"/>
    </location>
</feature>
<protein>
    <submittedName>
        <fullName evidence="2">Uncharacterized protein</fullName>
    </submittedName>
</protein>
<feature type="transmembrane region" description="Helical" evidence="1">
    <location>
        <begin position="328"/>
        <end position="351"/>
    </location>
</feature>
<keyword evidence="1" id="KW-0812">Transmembrane</keyword>
<reference evidence="2" key="2">
    <citation type="submission" date="2021-04" db="EMBL/GenBank/DDBJ databases">
        <authorList>
            <person name="Gilroy R."/>
        </authorList>
    </citation>
    <scope>NUCLEOTIDE SEQUENCE</scope>
    <source>
        <strain evidence="2">CHK186-1790</strain>
    </source>
</reference>
<feature type="transmembrane region" description="Helical" evidence="1">
    <location>
        <begin position="184"/>
        <end position="205"/>
    </location>
</feature>
<evidence type="ECO:0000313" key="3">
    <source>
        <dbReference type="Proteomes" id="UP000823882"/>
    </source>
</evidence>
<reference evidence="2" key="1">
    <citation type="journal article" date="2021" name="PeerJ">
        <title>Extensive microbial diversity within the chicken gut microbiome revealed by metagenomics and culture.</title>
        <authorList>
            <person name="Gilroy R."/>
            <person name="Ravi A."/>
            <person name="Getino M."/>
            <person name="Pursley I."/>
            <person name="Horton D.L."/>
            <person name="Alikhan N.F."/>
            <person name="Baker D."/>
            <person name="Gharbi K."/>
            <person name="Hall N."/>
            <person name="Watson M."/>
            <person name="Adriaenssens E.M."/>
            <person name="Foster-Nyarko E."/>
            <person name="Jarju S."/>
            <person name="Secka A."/>
            <person name="Antonio M."/>
            <person name="Oren A."/>
            <person name="Chaudhuri R.R."/>
            <person name="La Ragione R."/>
            <person name="Hildebrand F."/>
            <person name="Pallen M.J."/>
        </authorList>
    </citation>
    <scope>NUCLEOTIDE SEQUENCE</scope>
    <source>
        <strain evidence="2">CHK186-1790</strain>
    </source>
</reference>
<feature type="transmembrane region" description="Helical" evidence="1">
    <location>
        <begin position="255"/>
        <end position="281"/>
    </location>
</feature>
<dbReference type="EMBL" id="DWWJ01000006">
    <property type="protein sequence ID" value="HJC40006.1"/>
    <property type="molecule type" value="Genomic_DNA"/>
</dbReference>
<evidence type="ECO:0000256" key="1">
    <source>
        <dbReference type="SAM" id="Phobius"/>
    </source>
</evidence>
<feature type="transmembrane region" description="Helical" evidence="1">
    <location>
        <begin position="156"/>
        <end position="177"/>
    </location>
</feature>
<proteinExistence type="predicted"/>
<keyword evidence="1" id="KW-1133">Transmembrane helix</keyword>
<feature type="transmembrane region" description="Helical" evidence="1">
    <location>
        <begin position="301"/>
        <end position="322"/>
    </location>
</feature>
<feature type="transmembrane region" description="Helical" evidence="1">
    <location>
        <begin position="25"/>
        <end position="46"/>
    </location>
</feature>
<comment type="caution">
    <text evidence="2">The sequence shown here is derived from an EMBL/GenBank/DDBJ whole genome shotgun (WGS) entry which is preliminary data.</text>
</comment>
<name>A0A9D2SZN3_9FIRM</name>
<feature type="transmembrane region" description="Helical" evidence="1">
    <location>
        <begin position="363"/>
        <end position="380"/>
    </location>
</feature>
<gene>
    <name evidence="2" type="ORF">H9701_00445</name>
</gene>
<feature type="transmembrane region" description="Helical" evidence="1">
    <location>
        <begin position="119"/>
        <end position="144"/>
    </location>
</feature>
<accession>A0A9D2SZN3</accession>
<organism evidence="2 3">
    <name type="scientific">Candidatus Intestinimonas pullistercoris</name>
    <dbReference type="NCBI Taxonomy" id="2838623"/>
    <lineage>
        <taxon>Bacteria</taxon>
        <taxon>Bacillati</taxon>
        <taxon>Bacillota</taxon>
        <taxon>Clostridia</taxon>
        <taxon>Eubacteriales</taxon>
        <taxon>Intestinimonas</taxon>
    </lineage>
</organism>
<evidence type="ECO:0000313" key="2">
    <source>
        <dbReference type="EMBL" id="HJC40006.1"/>
    </source>
</evidence>
<keyword evidence="1" id="KW-0472">Membrane</keyword>
<dbReference type="AlphaFoldDB" id="A0A9D2SZN3"/>
<dbReference type="Proteomes" id="UP000823882">
    <property type="component" value="Unassembled WGS sequence"/>
</dbReference>